<sequence>MIVIAGGGWAGCAAAYAAAAAGARVVLLEKTDMLLGTGLVGGIMRNNGRFTALEEVWAMGGGDFIRRIEGVARHRWLDFPGHRHATLYDVTRIEPAIRSTLADAGVEIRLQSRVAGVFKKGDAIGEILTSRGENIAGEVFIDTTGTAGPIKNCTRFGTGCAMCILRCPTFGPRVSLTDKAGVEEIRAGDGFPHFEAMSGSCKLDKNSLAGWLVDKLEREGRLVVPLPAHIQKGDLLSKKACQQYNLADFARNLVLLDTGHAKLMTPYFPLEVLRTIDGFREARYADPYSGGRGNSIRFNAIAPCDDALKVAGVANLFCAGEKTGLLVGHTEAIATGFLAGHNAVRHLAGKDLLVLPEELAVGDLIAFMHREMKTPAGLQKKYTFSGSVYFQRMQEKGLYTTDVQAVRGRVARAGLTGVFNSKLLRVCSGPVAAPAGAGTGT</sequence>
<name>A0A1B7LIR5_9FIRM</name>
<reference evidence="10 11" key="1">
    <citation type="submission" date="2016-04" db="EMBL/GenBank/DDBJ databases">
        <authorList>
            <person name="Evans L.H."/>
            <person name="Alamgir A."/>
            <person name="Owens N."/>
            <person name="Weber N.D."/>
            <person name="Virtaneva K."/>
            <person name="Barbian K."/>
            <person name="Babar A."/>
            <person name="Rosenke K."/>
        </authorList>
    </citation>
    <scope>NUCLEOTIDE SEQUENCE [LARGE SCALE GENOMIC DNA]</scope>
    <source>
        <strain evidence="10 11">LMa1</strain>
    </source>
</reference>
<comment type="cofactor">
    <cofactor evidence="1">
        <name>FAD</name>
        <dbReference type="ChEBI" id="CHEBI:57692"/>
    </cofactor>
</comment>
<accession>A0A1B7LIR5</accession>
<evidence type="ECO:0000256" key="8">
    <source>
        <dbReference type="ARBA" id="ARBA00023014"/>
    </source>
</evidence>
<keyword evidence="7" id="KW-0408">Iron</keyword>
<evidence type="ECO:0000256" key="6">
    <source>
        <dbReference type="ARBA" id="ARBA00023002"/>
    </source>
</evidence>
<dbReference type="Gene3D" id="3.50.50.60">
    <property type="entry name" value="FAD/NAD(P)-binding domain"/>
    <property type="match status" value="2"/>
</dbReference>
<keyword evidence="11" id="KW-1185">Reference proteome</keyword>
<dbReference type="SUPFAM" id="SSF51905">
    <property type="entry name" value="FAD/NAD(P)-binding domain"/>
    <property type="match status" value="1"/>
</dbReference>
<protein>
    <submittedName>
        <fullName evidence="10">FAD-dependent oxidoreductase</fullName>
    </submittedName>
</protein>
<comment type="caution">
    <text evidence="10">The sequence shown here is derived from an EMBL/GenBank/DDBJ whole genome shotgun (WGS) entry which is preliminary data.</text>
</comment>
<evidence type="ECO:0000259" key="9">
    <source>
        <dbReference type="Pfam" id="PF01134"/>
    </source>
</evidence>
<feature type="domain" description="MnmG N-terminal" evidence="9">
    <location>
        <begin position="271"/>
        <end position="351"/>
    </location>
</feature>
<keyword evidence="8" id="KW-0411">Iron-sulfur</keyword>
<dbReference type="AlphaFoldDB" id="A0A1B7LIR5"/>
<dbReference type="InterPro" id="IPR036188">
    <property type="entry name" value="FAD/NAD-bd_sf"/>
</dbReference>
<dbReference type="Pfam" id="PF01134">
    <property type="entry name" value="GIDA"/>
    <property type="match status" value="2"/>
</dbReference>
<evidence type="ECO:0000313" key="10">
    <source>
        <dbReference type="EMBL" id="OAT86443.1"/>
    </source>
</evidence>
<dbReference type="RefSeq" id="WP_066666172.1">
    <property type="nucleotide sequence ID" value="NZ_LYVF01000013.1"/>
</dbReference>
<keyword evidence="6" id="KW-0560">Oxidoreductase</keyword>
<dbReference type="InterPro" id="IPR040131">
    <property type="entry name" value="MnmG_N"/>
</dbReference>
<evidence type="ECO:0000256" key="5">
    <source>
        <dbReference type="ARBA" id="ARBA00022827"/>
    </source>
</evidence>
<dbReference type="OrthoDB" id="2181at2"/>
<dbReference type="PANTHER" id="PTHR43498">
    <property type="entry name" value="FERREDOXIN:COB-COM HETERODISULFIDE REDUCTASE SUBUNIT A"/>
    <property type="match status" value="1"/>
</dbReference>
<evidence type="ECO:0000256" key="7">
    <source>
        <dbReference type="ARBA" id="ARBA00023004"/>
    </source>
</evidence>
<proteinExistence type="predicted"/>
<gene>
    <name evidence="10" type="ORF">A6M21_03190</name>
</gene>
<keyword evidence="3" id="KW-0285">Flavoprotein</keyword>
<evidence type="ECO:0000256" key="1">
    <source>
        <dbReference type="ARBA" id="ARBA00001974"/>
    </source>
</evidence>
<dbReference type="STRING" id="1838280.A6M21_03190"/>
<dbReference type="InterPro" id="IPR039650">
    <property type="entry name" value="HdrA-like"/>
</dbReference>
<keyword evidence="2" id="KW-0004">4Fe-4S</keyword>
<feature type="domain" description="MnmG N-terminal" evidence="9">
    <location>
        <begin position="2"/>
        <end position="191"/>
    </location>
</feature>
<evidence type="ECO:0000256" key="3">
    <source>
        <dbReference type="ARBA" id="ARBA00022630"/>
    </source>
</evidence>
<dbReference type="GO" id="GO:0016491">
    <property type="term" value="F:oxidoreductase activity"/>
    <property type="evidence" value="ECO:0007669"/>
    <property type="project" value="UniProtKB-KW"/>
</dbReference>
<evidence type="ECO:0000313" key="11">
    <source>
        <dbReference type="Proteomes" id="UP000078532"/>
    </source>
</evidence>
<dbReference type="PANTHER" id="PTHR43498:SF1">
    <property type="entry name" value="COB--COM HETERODISULFIDE REDUCTASE IRON-SULFUR SUBUNIT A"/>
    <property type="match status" value="1"/>
</dbReference>
<evidence type="ECO:0000256" key="4">
    <source>
        <dbReference type="ARBA" id="ARBA00022723"/>
    </source>
</evidence>
<dbReference type="Proteomes" id="UP000078532">
    <property type="component" value="Unassembled WGS sequence"/>
</dbReference>
<dbReference type="GO" id="GO:0051539">
    <property type="term" value="F:4 iron, 4 sulfur cluster binding"/>
    <property type="evidence" value="ECO:0007669"/>
    <property type="project" value="UniProtKB-KW"/>
</dbReference>
<keyword evidence="4" id="KW-0479">Metal-binding</keyword>
<dbReference type="EMBL" id="LYVF01000013">
    <property type="protein sequence ID" value="OAT86443.1"/>
    <property type="molecule type" value="Genomic_DNA"/>
</dbReference>
<keyword evidence="5" id="KW-0274">FAD</keyword>
<evidence type="ECO:0000256" key="2">
    <source>
        <dbReference type="ARBA" id="ARBA00022485"/>
    </source>
</evidence>
<organism evidence="10 11">
    <name type="scientific">Desulfotomaculum copahuensis</name>
    <dbReference type="NCBI Taxonomy" id="1838280"/>
    <lineage>
        <taxon>Bacteria</taxon>
        <taxon>Bacillati</taxon>
        <taxon>Bacillota</taxon>
        <taxon>Clostridia</taxon>
        <taxon>Eubacteriales</taxon>
        <taxon>Desulfotomaculaceae</taxon>
        <taxon>Desulfotomaculum</taxon>
    </lineage>
</organism>
<dbReference type="GO" id="GO:0046872">
    <property type="term" value="F:metal ion binding"/>
    <property type="evidence" value="ECO:0007669"/>
    <property type="project" value="UniProtKB-KW"/>
</dbReference>